<evidence type="ECO:0000259" key="7">
    <source>
        <dbReference type="Pfam" id="PF01656"/>
    </source>
</evidence>
<dbReference type="SUPFAM" id="SSF52540">
    <property type="entry name" value="P-loop containing nucleoside triphosphate hydrolases"/>
    <property type="match status" value="1"/>
</dbReference>
<dbReference type="OrthoDB" id="9764035at2"/>
<feature type="domain" description="CobQ/CobB/MinD/ParA nucleotide binding" evidence="7">
    <location>
        <begin position="1"/>
        <end position="184"/>
    </location>
</feature>
<evidence type="ECO:0000256" key="5">
    <source>
        <dbReference type="ARBA" id="ARBA00022842"/>
    </source>
</evidence>
<dbReference type="Pfam" id="PF07685">
    <property type="entry name" value="GATase_3"/>
    <property type="match status" value="1"/>
</dbReference>
<gene>
    <name evidence="9" type="ORF">LY60_02056</name>
</gene>
<evidence type="ECO:0000256" key="4">
    <source>
        <dbReference type="ARBA" id="ARBA00022840"/>
    </source>
</evidence>
<keyword evidence="5" id="KW-0460">Magnesium</keyword>
<dbReference type="PANTHER" id="PTHR43873">
    <property type="entry name" value="COBYRINATE A,C-DIAMIDE SYNTHASE"/>
    <property type="match status" value="1"/>
</dbReference>
<accession>A0A562J978</accession>
<dbReference type="SUPFAM" id="SSF52317">
    <property type="entry name" value="Class I glutamine amidotransferase-like"/>
    <property type="match status" value="1"/>
</dbReference>
<dbReference type="Pfam" id="PF01656">
    <property type="entry name" value="CbiA"/>
    <property type="match status" value="1"/>
</dbReference>
<dbReference type="GO" id="GO:0042242">
    <property type="term" value="F:cobyrinic acid a,c-diamide synthase activity"/>
    <property type="evidence" value="ECO:0007669"/>
    <property type="project" value="InterPro"/>
</dbReference>
<dbReference type="PROSITE" id="PS51274">
    <property type="entry name" value="GATASE_COBBQ"/>
    <property type="match status" value="1"/>
</dbReference>
<evidence type="ECO:0000256" key="6">
    <source>
        <dbReference type="ARBA" id="ARBA00022962"/>
    </source>
</evidence>
<evidence type="ECO:0000256" key="3">
    <source>
        <dbReference type="ARBA" id="ARBA00022741"/>
    </source>
</evidence>
<evidence type="ECO:0000259" key="8">
    <source>
        <dbReference type="Pfam" id="PF07685"/>
    </source>
</evidence>
<keyword evidence="10" id="KW-1185">Reference proteome</keyword>
<dbReference type="InterPro" id="IPR004484">
    <property type="entry name" value="CbiA/CobB_synth"/>
</dbReference>
<protein>
    <submittedName>
        <fullName evidence="9">Hydrogenobyrinic acid a,c-diamide synthase (Glutamine-hydrolysing) /cobyrinate a,c-diamide synthase</fullName>
    </submittedName>
</protein>
<keyword evidence="3" id="KW-0547">Nucleotide-binding</keyword>
<comment type="caution">
    <text evidence="9">The sequence shown here is derived from an EMBL/GenBank/DDBJ whole genome shotgun (WGS) entry which is preliminary data.</text>
</comment>
<proteinExistence type="predicted"/>
<sequence>MIAAAGSGSGKTTVTTALLKAFLLEGKNVAAYKCGPDYIDPMFHSEVIKIPSRNIDTFILGENNVKYVVGKNSLSMDISVVEGVMGYYDGTGIGTNGSSYEIARLLGCPVVLVLNCEGMAISVCAVIEGFKNFREESNIKGVILNNISEGMYRYYKNIIETNIQVKVYGYMNRLDDCKLESRHLGLVTAQEIGNLQSIVNTLGENASRTIDIKGLNELAQTAPVIEYEDPVIERKDEVNIGIAYDKSFCFYYRDSLEVLEKMGANLIYFSPMSDKKLPDNLSGLIFGGGYPELYMDDLSNNKSMLEDIKEKISSGIPTFAECGGYMYLLDSFKEDGNEYELAGVCEGQSYMTNRLNNFGYVTLTADKDNLMCKKGDKINGHEFHYSTSTNLGDAFTATKPESEKTWKCIVADDTKFMGYPHLHFLGNIDFARNFMETAISYQKGHIK</sequence>
<reference evidence="9 10" key="1">
    <citation type="submission" date="2019-07" db="EMBL/GenBank/DDBJ databases">
        <title>Genomic Encyclopedia of Type Strains, Phase I: the one thousand microbial genomes (KMG-I) project.</title>
        <authorList>
            <person name="Kyrpides N."/>
        </authorList>
    </citation>
    <scope>NUCLEOTIDE SEQUENCE [LARGE SCALE GENOMIC DNA]</scope>
    <source>
        <strain evidence="9 10">DSM 13558</strain>
    </source>
</reference>
<evidence type="ECO:0000256" key="2">
    <source>
        <dbReference type="ARBA" id="ARBA00022598"/>
    </source>
</evidence>
<dbReference type="Gene3D" id="3.40.50.300">
    <property type="entry name" value="P-loop containing nucleotide triphosphate hydrolases"/>
    <property type="match status" value="1"/>
</dbReference>
<dbReference type="AlphaFoldDB" id="A0A562J978"/>
<dbReference type="GO" id="GO:0005524">
    <property type="term" value="F:ATP binding"/>
    <property type="evidence" value="ECO:0007669"/>
    <property type="project" value="UniProtKB-KW"/>
</dbReference>
<keyword evidence="6" id="KW-0315">Glutamine amidotransferase</keyword>
<dbReference type="EMBL" id="VLKH01000005">
    <property type="protein sequence ID" value="TWH79738.1"/>
    <property type="molecule type" value="Genomic_DNA"/>
</dbReference>
<dbReference type="PANTHER" id="PTHR43873:SF1">
    <property type="entry name" value="COBYRINATE A,C-DIAMIDE SYNTHASE"/>
    <property type="match status" value="1"/>
</dbReference>
<dbReference type="InterPro" id="IPR027417">
    <property type="entry name" value="P-loop_NTPase"/>
</dbReference>
<evidence type="ECO:0000313" key="9">
    <source>
        <dbReference type="EMBL" id="TWH79738.1"/>
    </source>
</evidence>
<dbReference type="NCBIfam" id="TIGR00379">
    <property type="entry name" value="cobB"/>
    <property type="match status" value="1"/>
</dbReference>
<dbReference type="InterPro" id="IPR002586">
    <property type="entry name" value="CobQ/CobB/MinD/ParA_Nub-bd_dom"/>
</dbReference>
<dbReference type="CDD" id="cd03130">
    <property type="entry name" value="GATase1_CobB"/>
    <property type="match status" value="1"/>
</dbReference>
<organism evidence="9 10">
    <name type="scientific">Sedimentibacter saalensis</name>
    <dbReference type="NCBI Taxonomy" id="130788"/>
    <lineage>
        <taxon>Bacteria</taxon>
        <taxon>Bacillati</taxon>
        <taxon>Bacillota</taxon>
        <taxon>Tissierellia</taxon>
        <taxon>Sedimentibacter</taxon>
    </lineage>
</organism>
<name>A0A562J978_9FIRM</name>
<comment type="cofactor">
    <cofactor evidence="1">
        <name>Mg(2+)</name>
        <dbReference type="ChEBI" id="CHEBI:18420"/>
    </cofactor>
</comment>
<keyword evidence="2" id="KW-0436">Ligase</keyword>
<dbReference type="NCBIfam" id="NF002204">
    <property type="entry name" value="PRK01077.1"/>
    <property type="match status" value="1"/>
</dbReference>
<evidence type="ECO:0000313" key="10">
    <source>
        <dbReference type="Proteomes" id="UP000315343"/>
    </source>
</evidence>
<dbReference type="Proteomes" id="UP000315343">
    <property type="component" value="Unassembled WGS sequence"/>
</dbReference>
<keyword evidence="4" id="KW-0067">ATP-binding</keyword>
<dbReference type="InterPro" id="IPR011698">
    <property type="entry name" value="GATase_3"/>
</dbReference>
<dbReference type="RefSeq" id="WP_145082984.1">
    <property type="nucleotide sequence ID" value="NZ_JAYFNS010000029.1"/>
</dbReference>
<dbReference type="InterPro" id="IPR029062">
    <property type="entry name" value="Class_I_gatase-like"/>
</dbReference>
<evidence type="ECO:0000256" key="1">
    <source>
        <dbReference type="ARBA" id="ARBA00001946"/>
    </source>
</evidence>
<dbReference type="Gene3D" id="3.40.50.880">
    <property type="match status" value="1"/>
</dbReference>
<feature type="domain" description="CobB/CobQ-like glutamine amidotransferase" evidence="8">
    <location>
        <begin position="239"/>
        <end position="426"/>
    </location>
</feature>